<accession>A0ABR7DIN2</accession>
<keyword evidence="1" id="KW-0812">Transmembrane</keyword>
<feature type="domain" description="FecR protein" evidence="2">
    <location>
        <begin position="124"/>
        <end position="211"/>
    </location>
</feature>
<dbReference type="Pfam" id="PF16344">
    <property type="entry name" value="FecR_C"/>
    <property type="match status" value="1"/>
</dbReference>
<dbReference type="Pfam" id="PF04773">
    <property type="entry name" value="FecR"/>
    <property type="match status" value="1"/>
</dbReference>
<keyword evidence="1" id="KW-0472">Membrane</keyword>
<dbReference type="EMBL" id="JACOOJ010000001">
    <property type="protein sequence ID" value="MBC5631301.1"/>
    <property type="molecule type" value="Genomic_DNA"/>
</dbReference>
<evidence type="ECO:0000259" key="3">
    <source>
        <dbReference type="Pfam" id="PF16344"/>
    </source>
</evidence>
<keyword evidence="1" id="KW-1133">Transmembrane helix</keyword>
<evidence type="ECO:0000313" key="5">
    <source>
        <dbReference type="Proteomes" id="UP000651475"/>
    </source>
</evidence>
<dbReference type="InterPro" id="IPR032508">
    <property type="entry name" value="FecR_C"/>
</dbReference>
<dbReference type="Proteomes" id="UP000651475">
    <property type="component" value="Unassembled WGS sequence"/>
</dbReference>
<gene>
    <name evidence="4" type="ORF">H8S65_00715</name>
</gene>
<sequence>MYKTIPWNLIISHLKQETDQKEEAALKEWKNSDGNDALYKELKSLWKEIQAEAGEYDPDVSYYWKQMEARMGTKRNVYTLPVWKYKFAMVAASLLLIISVSAAFLAGRMSGRPEVASQSYSALNGKSQMILPDGSTVWLNIGSTLSYKTSFTGNREVWLEGEALFQVKKDREHPFTVCADNIKVNVHGTRFNVKAYPESQDVRVALLEGQVSLQAGDKETFMKAGELAQVDRKTNSLRMASADVYFESCWANKSCSFTARPLDYICKYLERWYNISIELDPAIANTSYTFTIKDEPLETILQIMSRINPIRYSFEENKRVIISEVKPVKR</sequence>
<dbReference type="PIRSF" id="PIRSF018266">
    <property type="entry name" value="FecR"/>
    <property type="match status" value="1"/>
</dbReference>
<name>A0ABR7DIN2_9BACT</name>
<dbReference type="PANTHER" id="PTHR30273:SF2">
    <property type="entry name" value="PROTEIN FECR"/>
    <property type="match status" value="1"/>
</dbReference>
<dbReference type="InterPro" id="IPR006860">
    <property type="entry name" value="FecR"/>
</dbReference>
<dbReference type="Gene3D" id="2.60.120.1440">
    <property type="match status" value="1"/>
</dbReference>
<evidence type="ECO:0000259" key="2">
    <source>
        <dbReference type="Pfam" id="PF04773"/>
    </source>
</evidence>
<dbReference type="PANTHER" id="PTHR30273">
    <property type="entry name" value="PERIPLASMIC SIGNAL SENSOR AND SIGMA FACTOR ACTIVATOR FECR-RELATED"/>
    <property type="match status" value="1"/>
</dbReference>
<reference evidence="4 5" key="1">
    <citation type="submission" date="2020-08" db="EMBL/GenBank/DDBJ databases">
        <title>Genome public.</title>
        <authorList>
            <person name="Liu C."/>
            <person name="Sun Q."/>
        </authorList>
    </citation>
    <scope>NUCLEOTIDE SEQUENCE [LARGE SCALE GENOMIC DNA]</scope>
    <source>
        <strain evidence="4 5">NSJ-79</strain>
    </source>
</reference>
<keyword evidence="5" id="KW-1185">Reference proteome</keyword>
<proteinExistence type="predicted"/>
<dbReference type="Gene3D" id="3.55.50.30">
    <property type="match status" value="1"/>
</dbReference>
<feature type="transmembrane region" description="Helical" evidence="1">
    <location>
        <begin position="87"/>
        <end position="107"/>
    </location>
</feature>
<protein>
    <submittedName>
        <fullName evidence="4">DUF4974 domain-containing protein</fullName>
    </submittedName>
</protein>
<organism evidence="4 5">
    <name type="scientific">Parabacteroides hominis</name>
    <dbReference type="NCBI Taxonomy" id="2763057"/>
    <lineage>
        <taxon>Bacteria</taxon>
        <taxon>Pseudomonadati</taxon>
        <taxon>Bacteroidota</taxon>
        <taxon>Bacteroidia</taxon>
        <taxon>Bacteroidales</taxon>
        <taxon>Tannerellaceae</taxon>
        <taxon>Parabacteroides</taxon>
    </lineage>
</organism>
<evidence type="ECO:0000256" key="1">
    <source>
        <dbReference type="SAM" id="Phobius"/>
    </source>
</evidence>
<evidence type="ECO:0000313" key="4">
    <source>
        <dbReference type="EMBL" id="MBC5631301.1"/>
    </source>
</evidence>
<dbReference type="InterPro" id="IPR012373">
    <property type="entry name" value="Ferrdict_sens_TM"/>
</dbReference>
<comment type="caution">
    <text evidence="4">The sequence shown here is derived from an EMBL/GenBank/DDBJ whole genome shotgun (WGS) entry which is preliminary data.</text>
</comment>
<feature type="domain" description="Protein FecR C-terminal" evidence="3">
    <location>
        <begin position="256"/>
        <end position="322"/>
    </location>
</feature>